<proteinExistence type="predicted"/>
<evidence type="ECO:0000256" key="1">
    <source>
        <dbReference type="SAM" id="MobiDB-lite"/>
    </source>
</evidence>
<keyword evidence="3" id="KW-1185">Reference proteome</keyword>
<feature type="region of interest" description="Disordered" evidence="1">
    <location>
        <begin position="1"/>
        <end position="29"/>
    </location>
</feature>
<reference evidence="2 3" key="1">
    <citation type="submission" date="2018-11" db="EMBL/GenBank/DDBJ databases">
        <title>Genomic Encyclopedia of Type Strains, Phase IV (KMG-IV): sequencing the most valuable type-strain genomes for metagenomic binning, comparative biology and taxonomic classification.</title>
        <authorList>
            <person name="Goeker M."/>
        </authorList>
    </citation>
    <scope>NUCLEOTIDE SEQUENCE [LARGE SCALE GENOMIC DNA]</scope>
    <source>
        <strain evidence="2 3">DSM 29158</strain>
    </source>
</reference>
<dbReference type="EMBL" id="RKRK01000006">
    <property type="protein sequence ID" value="RPF54722.1"/>
    <property type="molecule type" value="Genomic_DNA"/>
</dbReference>
<sequence>MSKDLSNERFDGITEEELAELQSDEFDYEEEDEEQIVGLAADEIVEVEDDEL</sequence>
<dbReference type="RefSeq" id="WP_170152812.1">
    <property type="nucleotide sequence ID" value="NZ_RKRK01000006.1"/>
</dbReference>
<feature type="compositionally biased region" description="Basic and acidic residues" evidence="1">
    <location>
        <begin position="1"/>
        <end position="12"/>
    </location>
</feature>
<feature type="compositionally biased region" description="Acidic residues" evidence="1">
    <location>
        <begin position="13"/>
        <end position="29"/>
    </location>
</feature>
<protein>
    <submittedName>
        <fullName evidence="2">Uncharacterized protein</fullName>
    </submittedName>
</protein>
<evidence type="ECO:0000313" key="2">
    <source>
        <dbReference type="EMBL" id="RPF54722.1"/>
    </source>
</evidence>
<dbReference type="AlphaFoldDB" id="A0A3N5C5N3"/>
<comment type="caution">
    <text evidence="2">The sequence shown here is derived from an EMBL/GenBank/DDBJ whole genome shotgun (WGS) entry which is preliminary data.</text>
</comment>
<dbReference type="Proteomes" id="UP000277108">
    <property type="component" value="Unassembled WGS sequence"/>
</dbReference>
<organism evidence="2 3">
    <name type="scientific">Abyssicoccus albus</name>
    <dbReference type="NCBI Taxonomy" id="1817405"/>
    <lineage>
        <taxon>Bacteria</taxon>
        <taxon>Bacillati</taxon>
        <taxon>Bacillota</taxon>
        <taxon>Bacilli</taxon>
        <taxon>Bacillales</taxon>
        <taxon>Abyssicoccaceae</taxon>
    </lineage>
</organism>
<evidence type="ECO:0000313" key="3">
    <source>
        <dbReference type="Proteomes" id="UP000277108"/>
    </source>
</evidence>
<gene>
    <name evidence="2" type="ORF">EDD62_1682</name>
</gene>
<name>A0A3N5C5N3_9BACL</name>
<accession>A0A3N5C5N3</accession>